<dbReference type="GO" id="GO:0008276">
    <property type="term" value="F:protein methyltransferase activity"/>
    <property type="evidence" value="ECO:0007669"/>
    <property type="project" value="InterPro"/>
</dbReference>
<accession>A0AAV6RIJ0</accession>
<feature type="compositionally biased region" description="Basic and acidic residues" evidence="3">
    <location>
        <begin position="58"/>
        <end position="81"/>
    </location>
</feature>
<dbReference type="CDD" id="cd02440">
    <property type="entry name" value="AdoMet_MTases"/>
    <property type="match status" value="1"/>
</dbReference>
<dbReference type="InterPro" id="IPR019410">
    <property type="entry name" value="Methyltransf_16"/>
</dbReference>
<reference evidence="4 5" key="1">
    <citation type="journal article" date="2021" name="Sci. Rep.">
        <title>Chromosome anchoring in Senegalese sole (Solea senegalensis) reveals sex-associated markers and genome rearrangements in flatfish.</title>
        <authorList>
            <person name="Guerrero-Cozar I."/>
            <person name="Gomez-Garrido J."/>
            <person name="Berbel C."/>
            <person name="Martinez-Blanch J.F."/>
            <person name="Alioto T."/>
            <person name="Claros M.G."/>
            <person name="Gagnaire P.A."/>
            <person name="Manchado M."/>
        </authorList>
    </citation>
    <scope>NUCLEOTIDE SEQUENCE [LARGE SCALE GENOMIC DNA]</scope>
    <source>
        <strain evidence="4">Sse05_10M</strain>
    </source>
</reference>
<dbReference type="GO" id="GO:0005634">
    <property type="term" value="C:nucleus"/>
    <property type="evidence" value="ECO:0007669"/>
    <property type="project" value="TreeGrafter"/>
</dbReference>
<dbReference type="InterPro" id="IPR038899">
    <property type="entry name" value="METTL22"/>
</dbReference>
<dbReference type="Proteomes" id="UP000693946">
    <property type="component" value="Linkage Group LG19"/>
</dbReference>
<dbReference type="Pfam" id="PF10294">
    <property type="entry name" value="Methyltransf_16"/>
    <property type="match status" value="1"/>
</dbReference>
<dbReference type="GO" id="GO:0032259">
    <property type="term" value="P:methylation"/>
    <property type="evidence" value="ECO:0007669"/>
    <property type="project" value="UniProtKB-KW"/>
</dbReference>
<protein>
    <recommendedName>
        <fullName evidence="6">Methyltransferase like 22</fullName>
    </recommendedName>
</protein>
<evidence type="ECO:0000256" key="3">
    <source>
        <dbReference type="SAM" id="MobiDB-lite"/>
    </source>
</evidence>
<comment type="caution">
    <text evidence="4">The sequence shown here is derived from an EMBL/GenBank/DDBJ whole genome shotgun (WGS) entry which is preliminary data.</text>
</comment>
<keyword evidence="5" id="KW-1185">Reference proteome</keyword>
<keyword evidence="1" id="KW-0489">Methyltransferase</keyword>
<keyword evidence="2" id="KW-0949">S-adenosyl-L-methionine</keyword>
<name>A0AAV6RIJ0_SOLSE</name>
<gene>
    <name evidence="4" type="ORF">JOB18_019965</name>
</gene>
<sequence length="424" mass="47991">MDHITFHYDTVLSDVHMLLSKPRHLMTRLNHVGQPVFISNFKILSDVERLDSSGSGKRSAEQKSVSSREDCEKDSSPTQEKDGEEGNEEPCLDEDGDLDITRRRFRGEDGGRDLVCPIILKQSSPGLEHEVESPDDEDKCTKDIIKIEHTMATPLQDVGKQVWRGAFLLADFILSESDLFRGATVLELGAGTGFTSIVMATTAKTVYCTDVGEDLLSMCERNVSFNRRMTELTGGEVRVRLLDWLQHSLCTEADVDFSWTEEEVADVYDNTLFIIAADVIYDDELTSGLFRTLHGLCSNFNHTCTIFISIEKRMNFTLRHMDVCCEAYTYFRRCLSQLQDLDDGRCSFRVEQLPCDFAQFFIYERIEQLELWKVTATPRLSDEVCSNPELKPSPGLSLYRPPDREEKINSAVRPAASAGSSVTW</sequence>
<evidence type="ECO:0008006" key="6">
    <source>
        <dbReference type="Google" id="ProtNLM"/>
    </source>
</evidence>
<proteinExistence type="predicted"/>
<organism evidence="4 5">
    <name type="scientific">Solea senegalensis</name>
    <name type="common">Senegalese sole</name>
    <dbReference type="NCBI Taxonomy" id="28829"/>
    <lineage>
        <taxon>Eukaryota</taxon>
        <taxon>Metazoa</taxon>
        <taxon>Chordata</taxon>
        <taxon>Craniata</taxon>
        <taxon>Vertebrata</taxon>
        <taxon>Euteleostomi</taxon>
        <taxon>Actinopterygii</taxon>
        <taxon>Neopterygii</taxon>
        <taxon>Teleostei</taxon>
        <taxon>Neoteleostei</taxon>
        <taxon>Acanthomorphata</taxon>
        <taxon>Carangaria</taxon>
        <taxon>Pleuronectiformes</taxon>
        <taxon>Pleuronectoidei</taxon>
        <taxon>Soleidae</taxon>
        <taxon>Solea</taxon>
    </lineage>
</organism>
<evidence type="ECO:0000256" key="2">
    <source>
        <dbReference type="ARBA" id="ARBA00022691"/>
    </source>
</evidence>
<evidence type="ECO:0000256" key="1">
    <source>
        <dbReference type="ARBA" id="ARBA00022603"/>
    </source>
</evidence>
<feature type="region of interest" description="Disordered" evidence="3">
    <location>
        <begin position="49"/>
        <end position="99"/>
    </location>
</feature>
<dbReference type="AlphaFoldDB" id="A0AAV6RIJ0"/>
<dbReference type="EMBL" id="JAGKHQ010000011">
    <property type="protein sequence ID" value="KAG7504944.1"/>
    <property type="molecule type" value="Genomic_DNA"/>
</dbReference>
<keyword evidence="1" id="KW-0808">Transferase</keyword>
<feature type="compositionally biased region" description="Acidic residues" evidence="3">
    <location>
        <begin position="82"/>
        <end position="98"/>
    </location>
</feature>
<dbReference type="PANTHER" id="PTHR23108">
    <property type="entry name" value="METHYLTRANSFERASE-RELATED"/>
    <property type="match status" value="1"/>
</dbReference>
<dbReference type="PANTHER" id="PTHR23108:SF0">
    <property type="entry name" value="METHYLTRANSFERASE-LIKE PROTEIN 22"/>
    <property type="match status" value="1"/>
</dbReference>
<evidence type="ECO:0000313" key="4">
    <source>
        <dbReference type="EMBL" id="KAG7504944.1"/>
    </source>
</evidence>
<evidence type="ECO:0000313" key="5">
    <source>
        <dbReference type="Proteomes" id="UP000693946"/>
    </source>
</evidence>